<evidence type="ECO:0000256" key="1">
    <source>
        <dbReference type="ARBA" id="ARBA00022505"/>
    </source>
</evidence>
<dbReference type="InterPro" id="IPR008995">
    <property type="entry name" value="Mo/tungstate-bd_C_term_dom"/>
</dbReference>
<dbReference type="PROSITE" id="PS51866">
    <property type="entry name" value="MOP"/>
    <property type="match status" value="2"/>
</dbReference>
<dbReference type="Proteomes" id="UP000663651">
    <property type="component" value="Chromosome"/>
</dbReference>
<dbReference type="InterPro" id="IPR005116">
    <property type="entry name" value="Transp-assoc_OB_typ1"/>
</dbReference>
<dbReference type="EMBL" id="CP071382">
    <property type="protein sequence ID" value="QSV47224.1"/>
    <property type="molecule type" value="Genomic_DNA"/>
</dbReference>
<dbReference type="InterPro" id="IPR004606">
    <property type="entry name" value="Mop_domain"/>
</dbReference>
<dbReference type="PANTHER" id="PTHR30432">
    <property type="entry name" value="TRANSCRIPTIONAL REGULATOR MODE"/>
    <property type="match status" value="1"/>
</dbReference>
<gene>
    <name evidence="4" type="ORF">JZM60_08180</name>
</gene>
<evidence type="ECO:0000256" key="2">
    <source>
        <dbReference type="PROSITE-ProRule" id="PRU01213"/>
    </source>
</evidence>
<proteinExistence type="predicted"/>
<dbReference type="Pfam" id="PF03459">
    <property type="entry name" value="TOBE"/>
    <property type="match status" value="2"/>
</dbReference>
<dbReference type="InterPro" id="IPR051815">
    <property type="entry name" value="Molybdate_resp_trans_reg"/>
</dbReference>
<dbReference type="SUPFAM" id="SSF50331">
    <property type="entry name" value="MOP-like"/>
    <property type="match status" value="2"/>
</dbReference>
<feature type="domain" description="Mop" evidence="3">
    <location>
        <begin position="2"/>
        <end position="68"/>
    </location>
</feature>
<keyword evidence="5" id="KW-1185">Reference proteome</keyword>
<reference evidence="4 5" key="1">
    <citation type="submission" date="2021-03" db="EMBL/GenBank/DDBJ databases">
        <title>Geobacter metallireducens gen. nov. sp. nov., a microorganism capable of coupling the complete oxidation of organic compounds to the reduction of iron and other metals.</title>
        <authorList>
            <person name="Li Y."/>
        </authorList>
    </citation>
    <scope>NUCLEOTIDE SEQUENCE [LARGE SCALE GENOMIC DNA]</scope>
    <source>
        <strain evidence="4 5">Jerry-YX</strain>
    </source>
</reference>
<feature type="domain" description="Mop" evidence="3">
    <location>
        <begin position="74"/>
        <end position="140"/>
    </location>
</feature>
<dbReference type="NCBIfam" id="TIGR00638">
    <property type="entry name" value="Mop"/>
    <property type="match status" value="2"/>
</dbReference>
<dbReference type="RefSeq" id="WP_207165267.1">
    <property type="nucleotide sequence ID" value="NZ_CP071382.1"/>
</dbReference>
<protein>
    <submittedName>
        <fullName evidence="4">TOBE domain-containing protein</fullName>
    </submittedName>
</protein>
<accession>A0ABX7Q786</accession>
<evidence type="ECO:0000313" key="4">
    <source>
        <dbReference type="EMBL" id="QSV47224.1"/>
    </source>
</evidence>
<organism evidence="4 5">
    <name type="scientific">Geobacter benzoatilyticus</name>
    <dbReference type="NCBI Taxonomy" id="2815309"/>
    <lineage>
        <taxon>Bacteria</taxon>
        <taxon>Pseudomonadati</taxon>
        <taxon>Thermodesulfobacteriota</taxon>
        <taxon>Desulfuromonadia</taxon>
        <taxon>Geobacterales</taxon>
        <taxon>Geobacteraceae</taxon>
        <taxon>Geobacter</taxon>
    </lineage>
</organism>
<evidence type="ECO:0000259" key="3">
    <source>
        <dbReference type="PROSITE" id="PS51866"/>
    </source>
</evidence>
<dbReference type="PANTHER" id="PTHR30432:SF1">
    <property type="entry name" value="DNA-BINDING TRANSCRIPTIONAL DUAL REGULATOR MODE"/>
    <property type="match status" value="1"/>
</dbReference>
<evidence type="ECO:0000313" key="5">
    <source>
        <dbReference type="Proteomes" id="UP000663651"/>
    </source>
</evidence>
<name>A0ABX7Q786_9BACT</name>
<sequence length="141" mass="14177">MKISARNVFSGTVSGISKGAVNAEVSLDLKAGTPVTAVVTNASVDRLALAVGMEAYAIIKASSVIIGTDLHDARISARNIMCGVVANVIEGPVSTEVDVEIGGGNTISAVITNESAQKLGIVKGGHACALFKASSVIIGVK</sequence>
<keyword evidence="1 2" id="KW-0500">Molybdenum</keyword>
<dbReference type="Gene3D" id="2.40.50.100">
    <property type="match status" value="2"/>
</dbReference>